<dbReference type="InterPro" id="IPR053187">
    <property type="entry name" value="Notoamide_regulator"/>
</dbReference>
<keyword evidence="1" id="KW-0539">Nucleus</keyword>
<accession>A0A346DKQ6</accession>
<dbReference type="EMBL" id="MF966974">
    <property type="protein sequence ID" value="AXM90684.1"/>
    <property type="molecule type" value="Genomic_DNA"/>
</dbReference>
<dbReference type="GO" id="GO:0008270">
    <property type="term" value="F:zinc ion binding"/>
    <property type="evidence" value="ECO:0007669"/>
    <property type="project" value="InterPro"/>
</dbReference>
<dbReference type="Gene3D" id="4.10.240.10">
    <property type="entry name" value="Zn(2)-C6 fungal-type DNA-binding domain"/>
    <property type="match status" value="1"/>
</dbReference>
<evidence type="ECO:0000256" key="2">
    <source>
        <dbReference type="SAM" id="MobiDB-lite"/>
    </source>
</evidence>
<dbReference type="GO" id="GO:0000981">
    <property type="term" value="F:DNA-binding transcription factor activity, RNA polymerase II-specific"/>
    <property type="evidence" value="ECO:0007669"/>
    <property type="project" value="InterPro"/>
</dbReference>
<dbReference type="CDD" id="cd12148">
    <property type="entry name" value="fungal_TF_MHR"/>
    <property type="match status" value="1"/>
</dbReference>
<reference evidence="3" key="1">
    <citation type="submission" date="2017-09" db="EMBL/GenBank/DDBJ databases">
        <title>Identification of novel genes in Humicola insolens involved in cellulase production using T-DNA insertional mutagenesis.</title>
        <authorList>
            <person name="Fan C."/>
            <person name="Xu X."/>
            <person name="Zhang W."/>
        </authorList>
    </citation>
    <scope>NUCLEOTIDE SEQUENCE</scope>
</reference>
<organism evidence="3">
    <name type="scientific">Humicola insolens</name>
    <name type="common">Soft-rot fungus</name>
    <dbReference type="NCBI Taxonomy" id="85995"/>
    <lineage>
        <taxon>Eukaryota</taxon>
        <taxon>Fungi</taxon>
        <taxon>Dikarya</taxon>
        <taxon>Ascomycota</taxon>
        <taxon>Pezizomycotina</taxon>
        <taxon>Sordariomycetes</taxon>
        <taxon>Sordariomycetidae</taxon>
        <taxon>Sordariales</taxon>
        <taxon>Chaetomiaceae</taxon>
        <taxon>Mycothermus</taxon>
    </lineage>
</organism>
<dbReference type="AlphaFoldDB" id="A0A346DKQ6"/>
<feature type="region of interest" description="Disordered" evidence="2">
    <location>
        <begin position="60"/>
        <end position="90"/>
    </location>
</feature>
<dbReference type="PANTHER" id="PTHR47256:SF1">
    <property type="entry name" value="ZN(II)2CYS6 TRANSCRIPTION FACTOR (EUROFUNG)"/>
    <property type="match status" value="1"/>
</dbReference>
<dbReference type="CDD" id="cd00067">
    <property type="entry name" value="GAL4"/>
    <property type="match status" value="1"/>
</dbReference>
<feature type="region of interest" description="Disordered" evidence="2">
    <location>
        <begin position="1"/>
        <end position="47"/>
    </location>
</feature>
<sequence>MGGLSREQERYGLLKPALESTVSSVPSKRLLPKPISNQPESSVESGDLLAGKMNAPADISMGLRPLLPRPPDRGPGDGEGGSKGTGIRLPPRTVHTKIACECDGRRPICSACEGYGRNCVYITANPNETRSSVLKRKYGEVQERMTSHEELYHMLRSRSFPEAYEILRRIREGVDVENILRYVRDGDLLLQLHLAPETRRRYTFPDFASWPVVFQDPDDPYLQTRLFDFDAGNLGTSEMDRNPTNASVLSTPKHAHTYHMPYHAAQMTDPRLLSVRAASWTSVTKDDALVARLLAIYFQFEYPRTRVFQKDLFLDDLAHGKTNFCSSLLVNCILANAAHGLTSDPLRVEFWTPGSLPYAFLAEAKRLWDIEADRDQPRLTTIHAAVILCLRYGVDGADRIGVKFLIKALELAQQMDIFTRKESCETRGSLARAFTAWSLYAYQGVAFYYLRRAPIVTEPPATPLPDYGTVHSLTGEIYLQYPLQPKPTPIALPATFRAQVELNIMMLEIRNTFRRSSTPEAVTLDVALAYYNRLNEWYQQLPAELQPSLIVMPHQLQVHMEYYLTIIELFEPWTKGPKVTIVTTLDGRRVADISTVARARLETLIRLYYLRHSFDSLDSVLIMFLLLLGSITVHVLADSVPSGGKETKYDTRPSFAGTRSPNHSEADTMNRKRDASTLLLCAKGLADQGQNLYLSTLMFNVLTGLVASKMMYREQRISETTTSAGTDIGDSGGGLPSSLMNDLERIRIEAGRTPEIRKEYIHMDWPVYTWVHPENERFGRLLEPGSDVEGVDQEEG</sequence>
<feature type="compositionally biased region" description="Basic and acidic residues" evidence="2">
    <location>
        <begin position="1"/>
        <end position="12"/>
    </location>
</feature>
<name>A0A346DKQ6_HUMIN</name>
<dbReference type="InterPro" id="IPR001138">
    <property type="entry name" value="Zn2Cys6_DnaBD"/>
</dbReference>
<dbReference type="PANTHER" id="PTHR47256">
    <property type="entry name" value="ZN(II)2CYS6 TRANSCRIPTION FACTOR (EUROFUNG)-RELATED"/>
    <property type="match status" value="1"/>
</dbReference>
<feature type="compositionally biased region" description="Polar residues" evidence="2">
    <location>
        <begin position="35"/>
        <end position="44"/>
    </location>
</feature>
<proteinExistence type="predicted"/>
<evidence type="ECO:0000256" key="1">
    <source>
        <dbReference type="ARBA" id="ARBA00023242"/>
    </source>
</evidence>
<protein>
    <submittedName>
        <fullName evidence="3">Uncharacterized protein</fullName>
    </submittedName>
</protein>
<dbReference type="InterPro" id="IPR036864">
    <property type="entry name" value="Zn2-C6_fun-type_DNA-bd_sf"/>
</dbReference>
<feature type="region of interest" description="Disordered" evidence="2">
    <location>
        <begin position="647"/>
        <end position="670"/>
    </location>
</feature>
<evidence type="ECO:0000313" key="3">
    <source>
        <dbReference type="EMBL" id="AXM90684.1"/>
    </source>
</evidence>